<proteinExistence type="predicted"/>
<dbReference type="RefSeq" id="WP_103003530.1">
    <property type="nucleotide sequence ID" value="NZ_JBETXH010000001.1"/>
</dbReference>
<reference evidence="1 2" key="1">
    <citation type="submission" date="2017-03" db="EMBL/GenBank/DDBJ databases">
        <authorList>
            <person name="Afonso C.L."/>
            <person name="Miller P.J."/>
            <person name="Scott M.A."/>
            <person name="Spackman E."/>
            <person name="Goraichik I."/>
            <person name="Dimitrov K.M."/>
            <person name="Suarez D.L."/>
            <person name="Swayne D.E."/>
        </authorList>
    </citation>
    <scope>NUCLEOTIDE SEQUENCE [LARGE SCALE GENOMIC DNA]</scope>
    <source>
        <strain evidence="1 2">DNF00076</strain>
    </source>
</reference>
<evidence type="ECO:0000313" key="2">
    <source>
        <dbReference type="Proteomes" id="UP000236634"/>
    </source>
</evidence>
<accession>A0A2K0XHV2</accession>
<dbReference type="AlphaFoldDB" id="A0A2K0XHV2"/>
<evidence type="ECO:0000313" key="1">
    <source>
        <dbReference type="EMBL" id="PNP94110.1"/>
    </source>
</evidence>
<evidence type="ECO:0008006" key="3">
    <source>
        <dbReference type="Google" id="ProtNLM"/>
    </source>
</evidence>
<name>A0A2K0XHV2_9BACT</name>
<gene>
    <name evidence="1" type="ORF">BFS16_08015</name>
</gene>
<organism evidence="1 2">
    <name type="scientific">Hoylesella timonensis</name>
    <dbReference type="NCBI Taxonomy" id="386414"/>
    <lineage>
        <taxon>Bacteria</taxon>
        <taxon>Pseudomonadati</taxon>
        <taxon>Bacteroidota</taxon>
        <taxon>Bacteroidia</taxon>
        <taxon>Bacteroidales</taxon>
        <taxon>Prevotellaceae</taxon>
        <taxon>Hoylesella</taxon>
    </lineage>
</organism>
<dbReference type="EMBL" id="NBAX01000006">
    <property type="protein sequence ID" value="PNP94110.1"/>
    <property type="molecule type" value="Genomic_DNA"/>
</dbReference>
<comment type="caution">
    <text evidence="1">The sequence shown here is derived from an EMBL/GenBank/DDBJ whole genome shotgun (WGS) entry which is preliminary data.</text>
</comment>
<protein>
    <recommendedName>
        <fullName evidence="3">HNH endonuclease</fullName>
    </recommendedName>
</protein>
<dbReference type="Proteomes" id="UP000236634">
    <property type="component" value="Unassembled WGS sequence"/>
</dbReference>
<sequence length="101" mass="12186">MPIKSENKLRYPSNWKEIRTSILERAHNCCEFCGVENHTYRYNERTKHMARIVLTIAHLDHTPEHCSPENLRALCQRCHNRYDAEHRKETRSNNKKRINNQ</sequence>